<dbReference type="OrthoDB" id="291007at2759"/>
<dbReference type="FunFam" id="3.40.390.10:FF:000037">
    <property type="entry name" value="Metalloendopeptidase"/>
    <property type="match status" value="1"/>
</dbReference>
<dbReference type="SUPFAM" id="SSF55486">
    <property type="entry name" value="Metalloproteases ('zincins'), catalytic domain"/>
    <property type="match status" value="1"/>
</dbReference>
<feature type="domain" description="Peptidase M12A" evidence="3">
    <location>
        <begin position="52"/>
        <end position="253"/>
    </location>
</feature>
<dbReference type="InterPro" id="IPR006026">
    <property type="entry name" value="Peptidase_Metallo"/>
</dbReference>
<dbReference type="GeneID" id="111601168"/>
<protein>
    <recommendedName>
        <fullName evidence="2">Metalloendopeptidase</fullName>
        <ecNumber evidence="2">3.4.24.-</ecNumber>
    </recommendedName>
</protein>
<dbReference type="PROSITE" id="PS51864">
    <property type="entry name" value="ASTACIN"/>
    <property type="match status" value="1"/>
</dbReference>
<dbReference type="GO" id="GO:0006508">
    <property type="term" value="P:proteolysis"/>
    <property type="evidence" value="ECO:0007669"/>
    <property type="project" value="UniProtKB-KW"/>
</dbReference>
<dbReference type="PANTHER" id="PTHR10127">
    <property type="entry name" value="DISCOIDIN, CUB, EGF, LAMININ , AND ZINC METALLOPROTEASE DOMAIN CONTAINING"/>
    <property type="match status" value="1"/>
</dbReference>
<evidence type="ECO:0000313" key="4">
    <source>
        <dbReference type="Proteomes" id="UP000504633"/>
    </source>
</evidence>
<evidence type="ECO:0000256" key="1">
    <source>
        <dbReference type="PROSITE-ProRule" id="PRU01211"/>
    </source>
</evidence>
<comment type="caution">
    <text evidence="1">Lacks conserved residue(s) required for the propagation of feature annotation.</text>
</comment>
<name>A0A6J1M557_DROHY</name>
<feature type="binding site" evidence="1">
    <location>
        <position position="149"/>
    </location>
    <ligand>
        <name>Zn(2+)</name>
        <dbReference type="ChEBI" id="CHEBI:29105"/>
        <note>catalytic</note>
    </ligand>
</feature>
<evidence type="ECO:0000259" key="3">
    <source>
        <dbReference type="PROSITE" id="PS51864"/>
    </source>
</evidence>
<feature type="binding site" evidence="1">
    <location>
        <position position="159"/>
    </location>
    <ligand>
        <name>Zn(2+)</name>
        <dbReference type="ChEBI" id="CHEBI:29105"/>
        <note>catalytic</note>
    </ligand>
</feature>
<feature type="chain" id="PRO_5027156500" description="Metalloendopeptidase" evidence="2">
    <location>
        <begin position="23"/>
        <end position="256"/>
    </location>
</feature>
<sequence>MLAAWKQFVLLLIACFCLGGYGAPVQEQLVETDPELTAGYFQGDMEVEFERNGEISPARHWPNATVYYKIDEAFNTEQAGHIKLGMRRIELASCIRFEPATAETVDYVLVTVSPDGCSSKVGYLGGEQTIKLKPNALDKGCFVLGTIQHELLHTLGFHHQQCATDRDEYVKIIEDNIIDGKESNFKKYEADRVEDFDAKYDYGSILHYSATAFSKNGEATIVALQPEGQLQMGQRLALSTADIIRLNTMYKCPLQL</sequence>
<evidence type="ECO:0000256" key="2">
    <source>
        <dbReference type="RuleBase" id="RU361183"/>
    </source>
</evidence>
<dbReference type="OMA" id="ETRRWPN"/>
<feature type="signal peptide" evidence="2">
    <location>
        <begin position="1"/>
        <end position="22"/>
    </location>
</feature>
<evidence type="ECO:0000313" key="5">
    <source>
        <dbReference type="RefSeq" id="XP_023173414.2"/>
    </source>
</evidence>
<keyword evidence="2" id="KW-0732">Signal</keyword>
<dbReference type="EC" id="3.4.24.-" evidence="2"/>
<dbReference type="CDD" id="cd04280">
    <property type="entry name" value="ZnMc_astacin_like"/>
    <property type="match status" value="1"/>
</dbReference>
<dbReference type="AlphaFoldDB" id="A0A6J1M557"/>
<gene>
    <name evidence="5" type="primary">LOC111601168</name>
</gene>
<dbReference type="InterPro" id="IPR024079">
    <property type="entry name" value="MetalloPept_cat_dom_sf"/>
</dbReference>
<keyword evidence="4" id="KW-1185">Reference proteome</keyword>
<accession>A0A6J1M557</accession>
<dbReference type="InterPro" id="IPR001506">
    <property type="entry name" value="Peptidase_M12A"/>
</dbReference>
<dbReference type="GO" id="GO:0004222">
    <property type="term" value="F:metalloendopeptidase activity"/>
    <property type="evidence" value="ECO:0007669"/>
    <property type="project" value="UniProtKB-UniRule"/>
</dbReference>
<dbReference type="KEGG" id="dhe:111601168"/>
<dbReference type="GO" id="GO:0008270">
    <property type="term" value="F:zinc ion binding"/>
    <property type="evidence" value="ECO:0007669"/>
    <property type="project" value="UniProtKB-UniRule"/>
</dbReference>
<keyword evidence="1 2" id="KW-0645">Protease</keyword>
<dbReference type="RefSeq" id="XP_023173414.2">
    <property type="nucleotide sequence ID" value="XM_023317646.2"/>
</dbReference>
<dbReference type="PANTHER" id="PTHR10127:SF814">
    <property type="entry name" value="MEPRIN A SUBUNIT BETA"/>
    <property type="match status" value="1"/>
</dbReference>
<feature type="active site" evidence="1">
    <location>
        <position position="150"/>
    </location>
</feature>
<keyword evidence="1 2" id="KW-0482">Metalloprotease</keyword>
<proteinExistence type="predicted"/>
<dbReference type="InterPro" id="IPR034035">
    <property type="entry name" value="Astacin-like_dom"/>
</dbReference>
<dbReference type="SMART" id="SM00235">
    <property type="entry name" value="ZnMc"/>
    <property type="match status" value="1"/>
</dbReference>
<keyword evidence="1 2" id="KW-0479">Metal-binding</keyword>
<keyword evidence="1 2" id="KW-0862">Zinc</keyword>
<comment type="cofactor">
    <cofactor evidence="1 2">
        <name>Zn(2+)</name>
        <dbReference type="ChEBI" id="CHEBI:29105"/>
    </cofactor>
    <text evidence="1 2">Binds 1 zinc ion per subunit.</text>
</comment>
<dbReference type="Gene3D" id="3.40.390.10">
    <property type="entry name" value="Collagenase (Catalytic Domain)"/>
    <property type="match status" value="1"/>
</dbReference>
<keyword evidence="1 2" id="KW-0378">Hydrolase</keyword>
<dbReference type="PRINTS" id="PR00480">
    <property type="entry name" value="ASTACIN"/>
</dbReference>
<dbReference type="Proteomes" id="UP000504633">
    <property type="component" value="Unplaced"/>
</dbReference>
<feature type="binding site" evidence="1">
    <location>
        <position position="153"/>
    </location>
    <ligand>
        <name>Zn(2+)</name>
        <dbReference type="ChEBI" id="CHEBI:29105"/>
        <note>catalytic</note>
    </ligand>
</feature>
<dbReference type="Pfam" id="PF01400">
    <property type="entry name" value="Astacin"/>
    <property type="match status" value="1"/>
</dbReference>
<organism evidence="4 5">
    <name type="scientific">Drosophila hydei</name>
    <name type="common">Fruit fly</name>
    <dbReference type="NCBI Taxonomy" id="7224"/>
    <lineage>
        <taxon>Eukaryota</taxon>
        <taxon>Metazoa</taxon>
        <taxon>Ecdysozoa</taxon>
        <taxon>Arthropoda</taxon>
        <taxon>Hexapoda</taxon>
        <taxon>Insecta</taxon>
        <taxon>Pterygota</taxon>
        <taxon>Neoptera</taxon>
        <taxon>Endopterygota</taxon>
        <taxon>Diptera</taxon>
        <taxon>Brachycera</taxon>
        <taxon>Muscomorpha</taxon>
        <taxon>Ephydroidea</taxon>
        <taxon>Drosophilidae</taxon>
        <taxon>Drosophila</taxon>
    </lineage>
</organism>
<reference evidence="5" key="1">
    <citation type="submission" date="2025-08" db="UniProtKB">
        <authorList>
            <consortium name="RefSeq"/>
        </authorList>
    </citation>
    <scope>IDENTIFICATION</scope>
    <source>
        <strain evidence="5">15085-1641.00</strain>
        <tissue evidence="5">Whole body</tissue>
    </source>
</reference>